<dbReference type="PANTHER" id="PTHR33169">
    <property type="entry name" value="PADR-FAMILY TRANSCRIPTIONAL REGULATOR"/>
    <property type="match status" value="1"/>
</dbReference>
<name>A0ABW1DDR1_9ACTN</name>
<sequence length="113" mass="12511">MPAEVRLTTTVASVLKIFLEDVSMPRYGFELMRQARLQSGTLYPILARLEAAGWIEGRRENIDPSEEGRPARRLYFLTADGATVARQSLAELSARISPHSPARPIARPEGGYA</sequence>
<dbReference type="Pfam" id="PF03551">
    <property type="entry name" value="PadR"/>
    <property type="match status" value="1"/>
</dbReference>
<dbReference type="RefSeq" id="WP_379525116.1">
    <property type="nucleotide sequence ID" value="NZ_JBHSPA010000135.1"/>
</dbReference>
<dbReference type="Gene3D" id="1.10.10.10">
    <property type="entry name" value="Winged helix-like DNA-binding domain superfamily/Winged helix DNA-binding domain"/>
    <property type="match status" value="1"/>
</dbReference>
<dbReference type="SUPFAM" id="SSF46785">
    <property type="entry name" value="Winged helix' DNA-binding domain"/>
    <property type="match status" value="1"/>
</dbReference>
<dbReference type="InterPro" id="IPR005149">
    <property type="entry name" value="Tscrpt_reg_PadR_N"/>
</dbReference>
<keyword evidence="3" id="KW-1185">Reference proteome</keyword>
<dbReference type="Proteomes" id="UP001596058">
    <property type="component" value="Unassembled WGS sequence"/>
</dbReference>
<evidence type="ECO:0000313" key="2">
    <source>
        <dbReference type="EMBL" id="MFC5835702.1"/>
    </source>
</evidence>
<organism evidence="2 3">
    <name type="scientific">Nonomuraea insulae</name>
    <dbReference type="NCBI Taxonomy" id="1616787"/>
    <lineage>
        <taxon>Bacteria</taxon>
        <taxon>Bacillati</taxon>
        <taxon>Actinomycetota</taxon>
        <taxon>Actinomycetes</taxon>
        <taxon>Streptosporangiales</taxon>
        <taxon>Streptosporangiaceae</taxon>
        <taxon>Nonomuraea</taxon>
    </lineage>
</organism>
<evidence type="ECO:0000259" key="1">
    <source>
        <dbReference type="Pfam" id="PF03551"/>
    </source>
</evidence>
<evidence type="ECO:0000313" key="3">
    <source>
        <dbReference type="Proteomes" id="UP001596058"/>
    </source>
</evidence>
<proteinExistence type="predicted"/>
<gene>
    <name evidence="2" type="ORF">ACFPZ3_68790</name>
</gene>
<dbReference type="PANTHER" id="PTHR33169:SF14">
    <property type="entry name" value="TRANSCRIPTIONAL REGULATOR RV3488"/>
    <property type="match status" value="1"/>
</dbReference>
<accession>A0ABW1DDR1</accession>
<comment type="caution">
    <text evidence="2">The sequence shown here is derived from an EMBL/GenBank/DDBJ whole genome shotgun (WGS) entry which is preliminary data.</text>
</comment>
<feature type="domain" description="Transcription regulator PadR N-terminal" evidence="1">
    <location>
        <begin position="25"/>
        <end position="85"/>
    </location>
</feature>
<dbReference type="InterPro" id="IPR036390">
    <property type="entry name" value="WH_DNA-bd_sf"/>
</dbReference>
<reference evidence="3" key="1">
    <citation type="journal article" date="2019" name="Int. J. Syst. Evol. Microbiol.">
        <title>The Global Catalogue of Microorganisms (GCM) 10K type strain sequencing project: providing services to taxonomists for standard genome sequencing and annotation.</title>
        <authorList>
            <consortium name="The Broad Institute Genomics Platform"/>
            <consortium name="The Broad Institute Genome Sequencing Center for Infectious Disease"/>
            <person name="Wu L."/>
            <person name="Ma J."/>
        </authorList>
    </citation>
    <scope>NUCLEOTIDE SEQUENCE [LARGE SCALE GENOMIC DNA]</scope>
    <source>
        <strain evidence="3">CCUG 53903</strain>
    </source>
</reference>
<dbReference type="InterPro" id="IPR052509">
    <property type="entry name" value="Metal_resp_DNA-bind_regulator"/>
</dbReference>
<dbReference type="InterPro" id="IPR036388">
    <property type="entry name" value="WH-like_DNA-bd_sf"/>
</dbReference>
<protein>
    <submittedName>
        <fullName evidence="2">PadR family transcriptional regulator</fullName>
    </submittedName>
</protein>
<dbReference type="EMBL" id="JBHSPA010000135">
    <property type="protein sequence ID" value="MFC5835702.1"/>
    <property type="molecule type" value="Genomic_DNA"/>
</dbReference>